<feature type="transmembrane region" description="Helical" evidence="10">
    <location>
        <begin position="237"/>
        <end position="261"/>
    </location>
</feature>
<dbReference type="EMBL" id="FOQY01000007">
    <property type="protein sequence ID" value="SFJ25864.1"/>
    <property type="molecule type" value="Genomic_DNA"/>
</dbReference>
<evidence type="ECO:0000256" key="7">
    <source>
        <dbReference type="ARBA" id="ARBA00022989"/>
    </source>
</evidence>
<evidence type="ECO:0000256" key="6">
    <source>
        <dbReference type="ARBA" id="ARBA00022847"/>
    </source>
</evidence>
<dbReference type="GO" id="GO:0015293">
    <property type="term" value="F:symporter activity"/>
    <property type="evidence" value="ECO:0007669"/>
    <property type="project" value="UniProtKB-KW"/>
</dbReference>
<dbReference type="PANTHER" id="PTHR48086">
    <property type="entry name" value="SODIUM/PROLINE SYMPORTER-RELATED"/>
    <property type="match status" value="1"/>
</dbReference>
<evidence type="ECO:0000256" key="1">
    <source>
        <dbReference type="ARBA" id="ARBA00004651"/>
    </source>
</evidence>
<evidence type="ECO:0000256" key="5">
    <source>
        <dbReference type="ARBA" id="ARBA00022692"/>
    </source>
</evidence>
<feature type="transmembrane region" description="Helical" evidence="10">
    <location>
        <begin position="464"/>
        <end position="488"/>
    </location>
</feature>
<dbReference type="InterPro" id="IPR050277">
    <property type="entry name" value="Sodium:Solute_Symporter"/>
</dbReference>
<evidence type="ECO:0000313" key="11">
    <source>
        <dbReference type="EMBL" id="SFJ25864.1"/>
    </source>
</evidence>
<organism evidence="11 12">
    <name type="scientific">Streptosporangium canum</name>
    <dbReference type="NCBI Taxonomy" id="324952"/>
    <lineage>
        <taxon>Bacteria</taxon>
        <taxon>Bacillati</taxon>
        <taxon>Actinomycetota</taxon>
        <taxon>Actinomycetes</taxon>
        <taxon>Streptosporangiales</taxon>
        <taxon>Streptosporangiaceae</taxon>
        <taxon>Streptosporangium</taxon>
    </lineage>
</organism>
<keyword evidence="12" id="KW-1185">Reference proteome</keyword>
<dbReference type="Proteomes" id="UP000199111">
    <property type="component" value="Unassembled WGS sequence"/>
</dbReference>
<feature type="transmembrane region" description="Helical" evidence="10">
    <location>
        <begin position="273"/>
        <end position="293"/>
    </location>
</feature>
<proteinExistence type="inferred from homology"/>
<sequence length="518" mass="52662">MTTAVVASLLGVAVVLLGSAATGVVRPRRYATTLDFYVAARAVGPWRNGAAISSEYTSAVSCLSLAGLIALHGVPMLWYSVGATGGYVVVLILVVAPLRRSGTYTLSDFAQWRLGSPLVRRLVTGIVTVIGMIYLVAQLQAAGVVLHLVTGLPPWAGGVATAVAAVAVALTAGMGSVTGLQALQFWLKLLIFAGCALVLWSAWRWGMAAPPAVPVPPAVPRPVQEHVLAGTGDPSPLGVLSVLVSCALGAMGLPHVIVRVYASPDGRSARRSVVAALAMLVAFYLLPPVYGVLGRVFAPGVPADAMVLVLPARMLPGPVGDALTGLLAAGAFAAFLATSCGVLVALGATLSPGTPRMARIARITRIGRFRGSVAGAALTALLLSWAAPHGSVILLVMLGFGLSAATLCPVLVLGIWWRGLSARGAAAGLMVGGGLIAVLVAVEGLAPAALVAGLGLPIRYPAPFVAPVAFLVMVAVSLATPGSVPAGVSRKLARMHLPEDLGEAGIDRSSRRPGHSSR</sequence>
<evidence type="ECO:0000256" key="4">
    <source>
        <dbReference type="ARBA" id="ARBA00022475"/>
    </source>
</evidence>
<keyword evidence="6" id="KW-0769">Symport</keyword>
<dbReference type="Pfam" id="PF00474">
    <property type="entry name" value="SSF"/>
    <property type="match status" value="1"/>
</dbReference>
<dbReference type="PROSITE" id="PS50283">
    <property type="entry name" value="NA_SOLUT_SYMP_3"/>
    <property type="match status" value="1"/>
</dbReference>
<dbReference type="RefSeq" id="WP_093887334.1">
    <property type="nucleotide sequence ID" value="NZ_FOQY01000007.1"/>
</dbReference>
<keyword evidence="7 10" id="KW-1133">Transmembrane helix</keyword>
<evidence type="ECO:0000313" key="12">
    <source>
        <dbReference type="Proteomes" id="UP000199111"/>
    </source>
</evidence>
<dbReference type="GO" id="GO:0015123">
    <property type="term" value="F:acetate transmembrane transporter activity"/>
    <property type="evidence" value="ECO:0007669"/>
    <property type="project" value="TreeGrafter"/>
</dbReference>
<dbReference type="PANTHER" id="PTHR48086:SF6">
    <property type="entry name" value="CATION_ACETATE SYMPORTER ACTP"/>
    <property type="match status" value="1"/>
</dbReference>
<gene>
    <name evidence="11" type="ORF">SAMN05216275_107225</name>
</gene>
<dbReference type="AlphaFoldDB" id="A0A1I3PVJ4"/>
<dbReference type="Gene3D" id="1.20.1730.10">
    <property type="entry name" value="Sodium/glucose cotransporter"/>
    <property type="match status" value="1"/>
</dbReference>
<feature type="transmembrane region" description="Helical" evidence="10">
    <location>
        <begin position="393"/>
        <end position="417"/>
    </location>
</feature>
<evidence type="ECO:0000256" key="3">
    <source>
        <dbReference type="ARBA" id="ARBA00022448"/>
    </source>
</evidence>
<evidence type="ECO:0000256" key="2">
    <source>
        <dbReference type="ARBA" id="ARBA00006434"/>
    </source>
</evidence>
<protein>
    <submittedName>
        <fullName evidence="11">Cation/acetate symporter</fullName>
    </submittedName>
</protein>
<evidence type="ECO:0000256" key="9">
    <source>
        <dbReference type="RuleBase" id="RU362091"/>
    </source>
</evidence>
<keyword evidence="5 10" id="KW-0812">Transmembrane</keyword>
<keyword evidence="3" id="KW-0813">Transport</keyword>
<feature type="transmembrane region" description="Helical" evidence="10">
    <location>
        <begin position="369"/>
        <end position="387"/>
    </location>
</feature>
<dbReference type="GO" id="GO:0005886">
    <property type="term" value="C:plasma membrane"/>
    <property type="evidence" value="ECO:0007669"/>
    <property type="project" value="UniProtKB-SubCell"/>
</dbReference>
<comment type="similarity">
    <text evidence="2 9">Belongs to the sodium:solute symporter (SSF) (TC 2.A.21) family.</text>
</comment>
<comment type="subcellular location">
    <subcellularLocation>
        <location evidence="1">Cell membrane</location>
        <topology evidence="1">Multi-pass membrane protein</topology>
    </subcellularLocation>
</comment>
<accession>A0A1I3PVJ4</accession>
<keyword evidence="8 10" id="KW-0472">Membrane</keyword>
<reference evidence="12" key="1">
    <citation type="submission" date="2016-10" db="EMBL/GenBank/DDBJ databases">
        <authorList>
            <person name="Varghese N."/>
            <person name="Submissions S."/>
        </authorList>
    </citation>
    <scope>NUCLEOTIDE SEQUENCE [LARGE SCALE GENOMIC DNA]</scope>
    <source>
        <strain evidence="12">CGMCC 4.2126</strain>
    </source>
</reference>
<feature type="transmembrane region" description="Helical" evidence="10">
    <location>
        <begin position="429"/>
        <end position="452"/>
    </location>
</feature>
<feature type="transmembrane region" description="Helical" evidence="10">
    <location>
        <begin position="185"/>
        <end position="203"/>
    </location>
</feature>
<name>A0A1I3PVJ4_9ACTN</name>
<keyword evidence="4" id="KW-1003">Cell membrane</keyword>
<dbReference type="GO" id="GO:0006847">
    <property type="term" value="P:plasma membrane acetate transport"/>
    <property type="evidence" value="ECO:0007669"/>
    <property type="project" value="TreeGrafter"/>
</dbReference>
<dbReference type="GeneID" id="96298469"/>
<feature type="transmembrane region" description="Helical" evidence="10">
    <location>
        <begin position="323"/>
        <end position="348"/>
    </location>
</feature>
<feature type="transmembrane region" description="Helical" evidence="10">
    <location>
        <begin position="77"/>
        <end position="98"/>
    </location>
</feature>
<feature type="transmembrane region" description="Helical" evidence="10">
    <location>
        <begin position="118"/>
        <end position="137"/>
    </location>
</feature>
<evidence type="ECO:0000256" key="8">
    <source>
        <dbReference type="ARBA" id="ARBA00023136"/>
    </source>
</evidence>
<evidence type="ECO:0000256" key="10">
    <source>
        <dbReference type="SAM" id="Phobius"/>
    </source>
</evidence>
<dbReference type="InterPro" id="IPR038377">
    <property type="entry name" value="Na/Glc_symporter_sf"/>
</dbReference>
<dbReference type="InterPro" id="IPR001734">
    <property type="entry name" value="Na/solute_symporter"/>
</dbReference>
<feature type="transmembrane region" description="Helical" evidence="10">
    <location>
        <begin position="152"/>
        <end position="173"/>
    </location>
</feature>